<evidence type="ECO:0000313" key="1">
    <source>
        <dbReference type="EMBL" id="THV15792.1"/>
    </source>
</evidence>
<organism evidence="1 2">
    <name type="scientific">Rhizobium rhizophilum</name>
    <dbReference type="NCBI Taxonomy" id="1850373"/>
    <lineage>
        <taxon>Bacteria</taxon>
        <taxon>Pseudomonadati</taxon>
        <taxon>Pseudomonadota</taxon>
        <taxon>Alphaproteobacteria</taxon>
        <taxon>Hyphomicrobiales</taxon>
        <taxon>Rhizobiaceae</taxon>
        <taxon>Rhizobium/Agrobacterium group</taxon>
        <taxon>Rhizobium</taxon>
    </lineage>
</organism>
<sequence>MRLDRLTEDDEFIAVFDEDARQALTAVLQDCRHLCEPLRLASRAMSVEFTRGWRPAERTSCCIGRAVALLHARDGTPKNWSMGATPDRNWTSLIENLVLFGAETGLSATAIRATEAALLAKQTVKAGGGDAGAPFAPFGTLRSDCPLTALIEECVRRSTSSRLTQTCHIDAMVKERSAILS</sequence>
<name>A0ABY2QYJ4_9HYPH</name>
<proteinExistence type="predicted"/>
<dbReference type="EMBL" id="STGT01000002">
    <property type="protein sequence ID" value="THV15792.1"/>
    <property type="molecule type" value="Genomic_DNA"/>
</dbReference>
<evidence type="ECO:0000313" key="2">
    <source>
        <dbReference type="Proteomes" id="UP000309667"/>
    </source>
</evidence>
<reference evidence="1 2" key="1">
    <citation type="submission" date="2019-04" db="EMBL/GenBank/DDBJ databases">
        <title>Genome sequence of strain 7209-2.</title>
        <authorList>
            <person name="Gao J."/>
            <person name="Sun J."/>
        </authorList>
    </citation>
    <scope>NUCLEOTIDE SEQUENCE [LARGE SCALE GENOMIC DNA]</scope>
    <source>
        <strain evidence="1 2">7209-2</strain>
    </source>
</reference>
<gene>
    <name evidence="1" type="ORF">E9677_10675</name>
</gene>
<keyword evidence="2" id="KW-1185">Reference proteome</keyword>
<accession>A0ABY2QYJ4</accession>
<comment type="caution">
    <text evidence="1">The sequence shown here is derived from an EMBL/GenBank/DDBJ whole genome shotgun (WGS) entry which is preliminary data.</text>
</comment>
<protein>
    <submittedName>
        <fullName evidence="1">Uncharacterized protein</fullName>
    </submittedName>
</protein>
<dbReference type="Proteomes" id="UP000309667">
    <property type="component" value="Unassembled WGS sequence"/>
</dbReference>